<organism evidence="2 3">
    <name type="scientific">Novosphingobium pentaromativorans US6-1</name>
    <dbReference type="NCBI Taxonomy" id="1088721"/>
    <lineage>
        <taxon>Bacteria</taxon>
        <taxon>Pseudomonadati</taxon>
        <taxon>Pseudomonadota</taxon>
        <taxon>Alphaproteobacteria</taxon>
        <taxon>Sphingomonadales</taxon>
        <taxon>Sphingomonadaceae</taxon>
        <taxon>Novosphingobium</taxon>
    </lineage>
</organism>
<dbReference type="STRING" id="1088721.JI59_13105"/>
<dbReference type="EMBL" id="AGFM01000017">
    <property type="protein sequence ID" value="EHJ61643.1"/>
    <property type="molecule type" value="Genomic_DNA"/>
</dbReference>
<gene>
    <name evidence="2" type="ORF">NSU_1404</name>
</gene>
<feature type="region of interest" description="Disordered" evidence="1">
    <location>
        <begin position="113"/>
        <end position="139"/>
    </location>
</feature>
<dbReference type="eggNOG" id="ENOG5031C95">
    <property type="taxonomic scope" value="Bacteria"/>
</dbReference>
<dbReference type="PATRIC" id="fig|1088721.3.peg.1388"/>
<feature type="compositionally biased region" description="Basic and acidic residues" evidence="1">
    <location>
        <begin position="121"/>
        <end position="131"/>
    </location>
</feature>
<feature type="compositionally biased region" description="Low complexity" evidence="1">
    <location>
        <begin position="431"/>
        <end position="480"/>
    </location>
</feature>
<evidence type="ECO:0000313" key="3">
    <source>
        <dbReference type="Proteomes" id="UP000004030"/>
    </source>
</evidence>
<evidence type="ECO:0008006" key="4">
    <source>
        <dbReference type="Google" id="ProtNLM"/>
    </source>
</evidence>
<feature type="region of interest" description="Disordered" evidence="1">
    <location>
        <begin position="1"/>
        <end position="20"/>
    </location>
</feature>
<sequence length="519" mass="51036">MIQLSAPSISANAAPAAGTVPTTAANGTETADFAALLGAAGTPGETATGEAKPAAAALTAALAVQATGNGGKDGKATGNESGKDLPVAANAAAAAVAAAATVAAPTLIKDAKPTAETAEAGEGKGEAKTTDAPDEEATSDQADVPIAAANPVMPLVVPPLPGTDNPVEFRAAVPDTAAAGRSAASLSALVQGTATPARNAGTKAQAAAPAQVLQVKLAPIVTTDAAEAGKSAQAPVDLNPVAAIMARIDTAKAAAAATPAGQVAPATTGKAQAPGLQATALPVQTDAAPRTETKANTASEVIADPGKKDIDTAQSASQPATRSAVQPAAMHFASAQPAVSTAPAIATVPGAAPTAVEQPHDFTTLVDRLSEAREAASPQVVRTAINHAEFGQVSMQFRQDDAKMSVTLTNADPGFTSAVHSAVAATLAGNAAGNGDQQRSDSQQAQQQQQHQASTQQQSAASSNGQGQGQGQQQAAQARAEQGERNFHRAQSASAGAQQGERKPSDGAANGPRRSGIYA</sequence>
<feature type="compositionally biased region" description="Polar residues" evidence="1">
    <location>
        <begin position="312"/>
        <end position="322"/>
    </location>
</feature>
<accession>G6EAK6</accession>
<feature type="compositionally biased region" description="Low complexity" evidence="1">
    <location>
        <begin position="490"/>
        <end position="499"/>
    </location>
</feature>
<feature type="region of interest" description="Disordered" evidence="1">
    <location>
        <begin position="431"/>
        <end position="519"/>
    </location>
</feature>
<dbReference type="Proteomes" id="UP000004030">
    <property type="component" value="Unassembled WGS sequence"/>
</dbReference>
<evidence type="ECO:0000313" key="2">
    <source>
        <dbReference type="EMBL" id="EHJ61643.1"/>
    </source>
</evidence>
<feature type="region of interest" description="Disordered" evidence="1">
    <location>
        <begin position="303"/>
        <end position="322"/>
    </location>
</feature>
<name>G6EAK6_9SPHN</name>
<proteinExistence type="predicted"/>
<comment type="caution">
    <text evidence="2">The sequence shown here is derived from an EMBL/GenBank/DDBJ whole genome shotgun (WGS) entry which is preliminary data.</text>
</comment>
<dbReference type="KEGG" id="npn:JI59_13105"/>
<keyword evidence="3" id="KW-1185">Reference proteome</keyword>
<dbReference type="RefSeq" id="WP_007012319.1">
    <property type="nucleotide sequence ID" value="NZ_AGFM01000017.1"/>
</dbReference>
<reference evidence="2 3" key="1">
    <citation type="journal article" date="2012" name="J. Bacteriol.">
        <title>Genome sequence of benzo(a)pyrene-degrading bacterium Novosphingobium pentaromativorans US6-1.</title>
        <authorList>
            <person name="Luo Y.R."/>
            <person name="Kang S.G."/>
            <person name="Kim S.J."/>
            <person name="Kim M.R."/>
            <person name="Li N."/>
            <person name="Lee J.H."/>
            <person name="Kwon K.K."/>
        </authorList>
    </citation>
    <scope>NUCLEOTIDE SEQUENCE [LARGE SCALE GENOMIC DNA]</scope>
    <source>
        <strain evidence="2 3">US6-1</strain>
    </source>
</reference>
<dbReference type="AlphaFoldDB" id="G6EAK6"/>
<protein>
    <recommendedName>
        <fullName evidence="4">Flagellar hook-length control protein FliK</fullName>
    </recommendedName>
</protein>
<evidence type="ECO:0000256" key="1">
    <source>
        <dbReference type="SAM" id="MobiDB-lite"/>
    </source>
</evidence>